<dbReference type="Pfam" id="PF21028">
    <property type="entry name" value="DUF1285_C"/>
    <property type="match status" value="1"/>
</dbReference>
<keyword evidence="4" id="KW-1185">Reference proteome</keyword>
<dbReference type="InterPro" id="IPR048342">
    <property type="entry name" value="DUF1285_C"/>
</dbReference>
<protein>
    <recommendedName>
        <fullName evidence="5">DUF1285 domain-containing protein</fullName>
    </recommendedName>
</protein>
<dbReference type="Pfam" id="PF06938">
    <property type="entry name" value="DUF1285_N"/>
    <property type="match status" value="1"/>
</dbReference>
<proteinExistence type="predicted"/>
<dbReference type="PIRSF" id="PIRSF029557">
    <property type="entry name" value="UCP029557"/>
    <property type="match status" value="1"/>
</dbReference>
<dbReference type="Gene3D" id="3.10.540.10">
    <property type="entry name" value="duf1285 like domain"/>
    <property type="match status" value="1"/>
</dbReference>
<accession>A0A1I2WHG4</accession>
<evidence type="ECO:0000259" key="1">
    <source>
        <dbReference type="Pfam" id="PF06938"/>
    </source>
</evidence>
<dbReference type="InterPro" id="IPR010707">
    <property type="entry name" value="DUF1285"/>
</dbReference>
<dbReference type="EMBL" id="FOPM01000023">
    <property type="protein sequence ID" value="SFH00775.1"/>
    <property type="molecule type" value="Genomic_DNA"/>
</dbReference>
<feature type="domain" description="DUF1285" evidence="2">
    <location>
        <begin position="96"/>
        <end position="185"/>
    </location>
</feature>
<dbReference type="STRING" id="582675.SAMN05192565_12335"/>
<dbReference type="AlphaFoldDB" id="A0A1I2WHG4"/>
<dbReference type="Proteomes" id="UP000199229">
    <property type="component" value="Unassembled WGS sequence"/>
</dbReference>
<name>A0A1I2WHG4_9HYPH</name>
<evidence type="ECO:0008006" key="5">
    <source>
        <dbReference type="Google" id="ProtNLM"/>
    </source>
</evidence>
<dbReference type="InterPro" id="IPR048341">
    <property type="entry name" value="DUF1285_N"/>
</dbReference>
<evidence type="ECO:0000313" key="4">
    <source>
        <dbReference type="Proteomes" id="UP000199229"/>
    </source>
</evidence>
<reference evidence="4" key="1">
    <citation type="submission" date="2016-10" db="EMBL/GenBank/DDBJ databases">
        <authorList>
            <person name="Varghese N."/>
            <person name="Submissions S."/>
        </authorList>
    </citation>
    <scope>NUCLEOTIDE SEQUENCE [LARGE SCALE GENOMIC DNA]</scope>
    <source>
        <strain evidence="4">Gh-105</strain>
    </source>
</reference>
<dbReference type="InterPro" id="IPR023361">
    <property type="entry name" value="DUF1285_beta_roll_sf"/>
</dbReference>
<dbReference type="Gene3D" id="2.30.270.10">
    <property type="entry name" value="duf1285 protein"/>
    <property type="match status" value="1"/>
</dbReference>
<organism evidence="3 4">
    <name type="scientific">Methylobacterium gossipiicola</name>
    <dbReference type="NCBI Taxonomy" id="582675"/>
    <lineage>
        <taxon>Bacteria</taxon>
        <taxon>Pseudomonadati</taxon>
        <taxon>Pseudomonadota</taxon>
        <taxon>Alphaproteobacteria</taxon>
        <taxon>Hyphomicrobiales</taxon>
        <taxon>Methylobacteriaceae</taxon>
        <taxon>Methylobacterium</taxon>
    </lineage>
</organism>
<feature type="domain" description="DUF1285" evidence="1">
    <location>
        <begin position="28"/>
        <end position="95"/>
    </location>
</feature>
<sequence length="191" mass="20487">MAMTTSSSDPTIDRLSAALGDLPRRGPPPVEQWNPPYCGAIDMRIAADGTWFHDGAPIRRPALVKLFASILRREPDGRVVLVTPVESVGITVEDAAFVAVEMAVEGDGDGRRIAIRTNVDDLVAVDADHALRFEEDAAGGLRPYVHVRRGLWALVTRALTYDLVALAEERDGWLGIAAGGLFHRIAPAAGA</sequence>
<evidence type="ECO:0000313" key="3">
    <source>
        <dbReference type="EMBL" id="SFH00775.1"/>
    </source>
</evidence>
<gene>
    <name evidence="3" type="ORF">SAMN05192565_12335</name>
</gene>
<evidence type="ECO:0000259" key="2">
    <source>
        <dbReference type="Pfam" id="PF21028"/>
    </source>
</evidence>